<dbReference type="InterPro" id="IPR037069">
    <property type="entry name" value="AcylCoA_DH/ox_N_sf"/>
</dbReference>
<keyword evidence="3" id="KW-0560">Oxidoreductase</keyword>
<reference evidence="5" key="1">
    <citation type="submission" date="2024-07" db="EMBL/GenBank/DDBJ databases">
        <title>Complete genome sequences of cellulolytic bacteria, Kitasatospora sp. CMC57 and Streptomyces sp. CMC78, isolated from Japanese agricultural soil.</title>
        <authorList>
            <person name="Hashimoto T."/>
            <person name="Ito M."/>
            <person name="Iwamoto M."/>
            <person name="Fukahori D."/>
            <person name="Shoda T."/>
            <person name="Sakoda M."/>
            <person name="Morohoshi T."/>
            <person name="Mitsuboshi M."/>
            <person name="Nishizawa T."/>
        </authorList>
    </citation>
    <scope>NUCLEOTIDE SEQUENCE</scope>
    <source>
        <strain evidence="5">CMC57</strain>
    </source>
</reference>
<dbReference type="GO" id="GO:0003995">
    <property type="term" value="F:acyl-CoA dehydrogenase activity"/>
    <property type="evidence" value="ECO:0007669"/>
    <property type="project" value="TreeGrafter"/>
</dbReference>
<dbReference type="Gene3D" id="2.40.110.10">
    <property type="entry name" value="Butyryl-CoA Dehydrogenase, subunit A, domain 2"/>
    <property type="match status" value="1"/>
</dbReference>
<dbReference type="RefSeq" id="WP_407990194.1">
    <property type="nucleotide sequence ID" value="NZ_AP035881.2"/>
</dbReference>
<dbReference type="Gene3D" id="1.20.140.10">
    <property type="entry name" value="Butyryl-CoA Dehydrogenase, subunit A, domain 3"/>
    <property type="match status" value="1"/>
</dbReference>
<keyword evidence="2" id="KW-0274">FAD</keyword>
<dbReference type="SUPFAM" id="SSF47203">
    <property type="entry name" value="Acyl-CoA dehydrogenase C-terminal domain-like"/>
    <property type="match status" value="1"/>
</dbReference>
<accession>A0AB33JXE5</accession>
<dbReference type="InterPro" id="IPR036250">
    <property type="entry name" value="AcylCo_DH-like_C"/>
</dbReference>
<dbReference type="SUPFAM" id="SSF56645">
    <property type="entry name" value="Acyl-CoA dehydrogenase NM domain-like"/>
    <property type="match status" value="1"/>
</dbReference>
<dbReference type="Gene3D" id="1.10.540.10">
    <property type="entry name" value="Acyl-CoA dehydrogenase/oxidase, N-terminal domain"/>
    <property type="match status" value="1"/>
</dbReference>
<evidence type="ECO:0000256" key="2">
    <source>
        <dbReference type="ARBA" id="ARBA00022827"/>
    </source>
</evidence>
<keyword evidence="1" id="KW-0285">Flavoprotein</keyword>
<dbReference type="GO" id="GO:0050660">
    <property type="term" value="F:flavin adenine dinucleotide binding"/>
    <property type="evidence" value="ECO:0007669"/>
    <property type="project" value="InterPro"/>
</dbReference>
<dbReference type="Pfam" id="PF02771">
    <property type="entry name" value="Acyl-CoA_dh_N"/>
    <property type="match status" value="1"/>
</dbReference>
<name>A0AB33JXE5_9ACTN</name>
<proteinExistence type="predicted"/>
<dbReference type="InterPro" id="IPR013786">
    <property type="entry name" value="AcylCoA_DH/ox_N"/>
</dbReference>
<evidence type="ECO:0000259" key="4">
    <source>
        <dbReference type="Pfam" id="PF02771"/>
    </source>
</evidence>
<gene>
    <name evidence="5" type="ORF">KCMC57_42820</name>
</gene>
<dbReference type="InterPro" id="IPR046373">
    <property type="entry name" value="Acyl-CoA_Oxase/DH_mid-dom_sf"/>
</dbReference>
<dbReference type="InterPro" id="IPR009100">
    <property type="entry name" value="AcylCoA_DH/oxidase_NM_dom_sf"/>
</dbReference>
<sequence length="379" mass="39485">MRSLDSARETCERYHPGLVKALADIPYAEREAPGSPVIDLFRANDGVALLVPAEYGGHGADPVEAVRVQRALGSLSPSLAAAVTMHHFTAAMLYSLAGDAGRLTGAQLDLLHGVVPAQRVMASGWAEGRTQQNILTPAVTAVPVEGGYRLGGSKKPCSLARSMDLLTASIAVPGADGTPEMALALVPADSPGLTVHPFWGNDVLAAAESDEVQLADVFVPEDLVIRTSEADPHRIDDLQTAGFVWFEMLISAGYAGAASALIEHVLDRGKGSAGERAAAAIRVEAAFALLEGAARAVRDGVTGEEAVAQVLVARFAAQEALNRAADQALELLGGLDFIRSSDHARLATAVRPLAFHPPSRGSAAEPLLKYFGGAPLELS</sequence>
<evidence type="ECO:0000256" key="1">
    <source>
        <dbReference type="ARBA" id="ARBA00022630"/>
    </source>
</evidence>
<feature type="domain" description="Acyl-CoA dehydrogenase/oxidase N-terminal" evidence="4">
    <location>
        <begin position="28"/>
        <end position="95"/>
    </location>
</feature>
<evidence type="ECO:0000256" key="3">
    <source>
        <dbReference type="ARBA" id="ARBA00023002"/>
    </source>
</evidence>
<dbReference type="PANTHER" id="PTHR43884">
    <property type="entry name" value="ACYL-COA DEHYDROGENASE"/>
    <property type="match status" value="1"/>
</dbReference>
<dbReference type="AlphaFoldDB" id="A0AB33JXE5"/>
<evidence type="ECO:0000313" key="5">
    <source>
        <dbReference type="EMBL" id="BFP47914.1"/>
    </source>
</evidence>
<dbReference type="PANTHER" id="PTHR43884:SF20">
    <property type="entry name" value="ACYL-COA DEHYDROGENASE FADE28"/>
    <property type="match status" value="1"/>
</dbReference>
<dbReference type="EMBL" id="AP035881">
    <property type="protein sequence ID" value="BFP47914.1"/>
    <property type="molecule type" value="Genomic_DNA"/>
</dbReference>
<organism evidence="5">
    <name type="scientific">Kitasatospora sp. CMC57</name>
    <dbReference type="NCBI Taxonomy" id="3231513"/>
    <lineage>
        <taxon>Bacteria</taxon>
        <taxon>Bacillati</taxon>
        <taxon>Actinomycetota</taxon>
        <taxon>Actinomycetes</taxon>
        <taxon>Kitasatosporales</taxon>
        <taxon>Streptomycetaceae</taxon>
        <taxon>Kitasatospora</taxon>
    </lineage>
</organism>
<protein>
    <submittedName>
        <fullName evidence="5">Acyl-CoA dehydrogenase family protein</fullName>
    </submittedName>
</protein>